<accession>A0A252AAB0</accession>
<comment type="caution">
    <text evidence="1">The sequence shown here is derived from an EMBL/GenBank/DDBJ whole genome shotgun (WGS) entry which is preliminary data.</text>
</comment>
<dbReference type="Proteomes" id="UP000194565">
    <property type="component" value="Unassembled WGS sequence"/>
</dbReference>
<evidence type="ECO:0000313" key="1">
    <source>
        <dbReference type="EMBL" id="OUI86512.1"/>
    </source>
</evidence>
<proteinExistence type="predicted"/>
<name>A0A252AAB0_9PROT</name>
<reference evidence="1 2" key="1">
    <citation type="submission" date="2014-06" db="EMBL/GenBank/DDBJ databases">
        <authorList>
            <person name="Ju J."/>
            <person name="Zhang J."/>
        </authorList>
    </citation>
    <scope>NUCLEOTIDE SEQUENCE [LARGE SCALE GENOMIC DNA]</scope>
    <source>
        <strain evidence="1">DmW_042</strain>
    </source>
</reference>
<dbReference type="EMBL" id="JOMM01000019">
    <property type="protein sequence ID" value="OUI86512.1"/>
    <property type="molecule type" value="Genomic_DNA"/>
</dbReference>
<evidence type="ECO:0000313" key="2">
    <source>
        <dbReference type="Proteomes" id="UP000194565"/>
    </source>
</evidence>
<protein>
    <submittedName>
        <fullName evidence="1">Uncharacterized protein</fullName>
    </submittedName>
</protein>
<gene>
    <name evidence="1" type="ORF">HC62_04235</name>
</gene>
<sequence>MAARSEGPVSGTQAGAVVSLRFKGLAGGIFSPWPARNSFCQACKAGSQTTFNKKEKTLVRVWRIATP</sequence>
<organism evidence="1 2">
    <name type="scientific">Acetobacter tropicalis</name>
    <dbReference type="NCBI Taxonomy" id="104102"/>
    <lineage>
        <taxon>Bacteria</taxon>
        <taxon>Pseudomonadati</taxon>
        <taxon>Pseudomonadota</taxon>
        <taxon>Alphaproteobacteria</taxon>
        <taxon>Acetobacterales</taxon>
        <taxon>Acetobacteraceae</taxon>
        <taxon>Acetobacter</taxon>
    </lineage>
</organism>
<dbReference type="AlphaFoldDB" id="A0A252AAB0"/>